<dbReference type="GO" id="GO:0008705">
    <property type="term" value="F:methionine synthase activity"/>
    <property type="evidence" value="ECO:0007669"/>
    <property type="project" value="InterPro"/>
</dbReference>
<dbReference type="InterPro" id="IPR037010">
    <property type="entry name" value="VitB12-dep_Met_synth_activ_sf"/>
</dbReference>
<feature type="domain" description="AdoMet activation" evidence="1">
    <location>
        <begin position="80"/>
        <end position="185"/>
    </location>
</feature>
<dbReference type="SUPFAM" id="SSF56507">
    <property type="entry name" value="Methionine synthase activation domain-like"/>
    <property type="match status" value="1"/>
</dbReference>
<evidence type="ECO:0000313" key="2">
    <source>
        <dbReference type="EMBL" id="GAI18232.1"/>
    </source>
</evidence>
<organism evidence="2">
    <name type="scientific">marine sediment metagenome</name>
    <dbReference type="NCBI Taxonomy" id="412755"/>
    <lineage>
        <taxon>unclassified sequences</taxon>
        <taxon>metagenomes</taxon>
        <taxon>ecological metagenomes</taxon>
    </lineage>
</organism>
<evidence type="ECO:0000259" key="1">
    <source>
        <dbReference type="Pfam" id="PF02965"/>
    </source>
</evidence>
<reference evidence="2" key="1">
    <citation type="journal article" date="2014" name="Front. Microbiol.">
        <title>High frequency of phylogenetically diverse reductive dehalogenase-homologous genes in deep subseafloor sedimentary metagenomes.</title>
        <authorList>
            <person name="Kawai M."/>
            <person name="Futagami T."/>
            <person name="Toyoda A."/>
            <person name="Takaki Y."/>
            <person name="Nishi S."/>
            <person name="Hori S."/>
            <person name="Arai W."/>
            <person name="Tsubouchi T."/>
            <person name="Morono Y."/>
            <person name="Uchiyama I."/>
            <person name="Ito T."/>
            <person name="Fujiyama A."/>
            <person name="Inagaki F."/>
            <person name="Takami H."/>
        </authorList>
    </citation>
    <scope>NUCLEOTIDE SEQUENCE</scope>
    <source>
        <strain evidence="2">Expedition CK06-06</strain>
    </source>
</reference>
<name>X1LFY4_9ZZZZ</name>
<gene>
    <name evidence="2" type="ORF">S06H3_14349</name>
</gene>
<dbReference type="AlphaFoldDB" id="X1LFY4"/>
<sequence length="206" mass="23903">MAMSGPVEKIGNFRVEFDEKRILRLIGYKKRPTEIKEPIKSLITEEKKKLDYLLHPAFIYTIVGYDETNKHLIFKDAEKVAICICTIGPELEQEVKELMEKNEMLRALILDALGSEAAEEVAIQSDQILAEKAREMNLWPSKRFSPGYGKWDIKEQRFIFRMLPAADIGVRLTESCMMVPRKSVSFRINFYKEQKLSTRRRSPKAS</sequence>
<proteinExistence type="predicted"/>
<dbReference type="InterPro" id="IPR004223">
    <property type="entry name" value="VitB12-dep_Met_synth_activ_dom"/>
</dbReference>
<accession>X1LFY4</accession>
<protein>
    <recommendedName>
        <fullName evidence="1">AdoMet activation domain-containing protein</fullName>
    </recommendedName>
</protein>
<dbReference type="EMBL" id="BARV01007014">
    <property type="protein sequence ID" value="GAI18232.1"/>
    <property type="molecule type" value="Genomic_DNA"/>
</dbReference>
<dbReference type="Pfam" id="PF02965">
    <property type="entry name" value="Met_synt_B12"/>
    <property type="match status" value="1"/>
</dbReference>
<dbReference type="Gene3D" id="3.40.109.40">
    <property type="match status" value="1"/>
</dbReference>
<comment type="caution">
    <text evidence="2">The sequence shown here is derived from an EMBL/GenBank/DDBJ whole genome shotgun (WGS) entry which is preliminary data.</text>
</comment>